<dbReference type="Proteomes" id="UP000253868">
    <property type="component" value="Chromosome"/>
</dbReference>
<dbReference type="OrthoDB" id="4313572at2"/>
<protein>
    <submittedName>
        <fullName evidence="1">Uncharacterized protein</fullName>
    </submittedName>
</protein>
<accession>A0A345HWR9</accession>
<name>A0A345HWR9_9ACTN</name>
<proteinExistence type="predicted"/>
<reference evidence="2" key="1">
    <citation type="submission" date="2018-07" db="EMBL/GenBank/DDBJ databases">
        <authorList>
            <person name="Zhao J."/>
        </authorList>
    </citation>
    <scope>NUCLEOTIDE SEQUENCE [LARGE SCALE GENOMIC DNA]</scope>
    <source>
        <strain evidence="2">GSSD-12</strain>
    </source>
</reference>
<gene>
    <name evidence="1" type="ORF">DVK44_29525</name>
</gene>
<dbReference type="AlphaFoldDB" id="A0A345HWR9"/>
<dbReference type="RefSeq" id="WP_114663684.1">
    <property type="nucleotide sequence ID" value="NZ_CP031194.1"/>
</dbReference>
<evidence type="ECO:0000313" key="2">
    <source>
        <dbReference type="Proteomes" id="UP000253868"/>
    </source>
</evidence>
<evidence type="ECO:0000313" key="1">
    <source>
        <dbReference type="EMBL" id="AXG81143.1"/>
    </source>
</evidence>
<dbReference type="KEGG" id="spad:DVK44_29525"/>
<sequence>MACTSGCRTKDHPSYAECLKAKGVATYLASPSKGLDGTAQKKWDAELSAYRNARAEGIQPDGTTMDKVTAAIKASDKAGAAYGRDFNVASEMAG</sequence>
<keyword evidence="2" id="KW-1185">Reference proteome</keyword>
<dbReference type="EMBL" id="CP031194">
    <property type="protein sequence ID" value="AXG81143.1"/>
    <property type="molecule type" value="Genomic_DNA"/>
</dbReference>
<organism evidence="1 2">
    <name type="scientific">Streptomyces paludis</name>
    <dbReference type="NCBI Taxonomy" id="2282738"/>
    <lineage>
        <taxon>Bacteria</taxon>
        <taxon>Bacillati</taxon>
        <taxon>Actinomycetota</taxon>
        <taxon>Actinomycetes</taxon>
        <taxon>Kitasatosporales</taxon>
        <taxon>Streptomycetaceae</taxon>
        <taxon>Streptomyces</taxon>
    </lineage>
</organism>